<organism evidence="1 2">
    <name type="scientific">Mammaliicoccus vitulinus</name>
    <dbReference type="NCBI Taxonomy" id="71237"/>
    <lineage>
        <taxon>Bacteria</taxon>
        <taxon>Bacillati</taxon>
        <taxon>Bacillota</taxon>
        <taxon>Bacilli</taxon>
        <taxon>Bacillales</taxon>
        <taxon>Staphylococcaceae</taxon>
        <taxon>Mammaliicoccus</taxon>
    </lineage>
</organism>
<dbReference type="EMBL" id="PZFK01000029">
    <property type="protein sequence ID" value="PTI28422.1"/>
    <property type="molecule type" value="Genomic_DNA"/>
</dbReference>
<protein>
    <submittedName>
        <fullName evidence="1">Uncharacterized protein</fullName>
    </submittedName>
</protein>
<name>A0A2T4PR73_9STAP</name>
<reference evidence="1 2" key="1">
    <citation type="journal article" date="2016" name="Front. Microbiol.">
        <title>Comprehensive Phylogenetic Analysis of Bovine Non-aureus Staphylococci Species Based on Whole-Genome Sequencing.</title>
        <authorList>
            <person name="Naushad S."/>
            <person name="Barkema H.W."/>
            <person name="Luby C."/>
            <person name="Condas L.A."/>
            <person name="Nobrega D.B."/>
            <person name="Carson D.A."/>
            <person name="De Buck J."/>
        </authorList>
    </citation>
    <scope>NUCLEOTIDE SEQUENCE [LARGE SCALE GENOMIC DNA]</scope>
    <source>
        <strain evidence="1 2">SNUC 2204</strain>
    </source>
</reference>
<dbReference type="OrthoDB" id="2410077at2"/>
<gene>
    <name evidence="1" type="ORF">BU072_11630</name>
</gene>
<evidence type="ECO:0000313" key="2">
    <source>
        <dbReference type="Proteomes" id="UP000241209"/>
    </source>
</evidence>
<accession>A0A2T4PR73</accession>
<comment type="caution">
    <text evidence="1">The sequence shown here is derived from an EMBL/GenBank/DDBJ whole genome shotgun (WGS) entry which is preliminary data.</text>
</comment>
<evidence type="ECO:0000313" key="1">
    <source>
        <dbReference type="EMBL" id="PTI28422.1"/>
    </source>
</evidence>
<dbReference type="RefSeq" id="WP_107557280.1">
    <property type="nucleotide sequence ID" value="NZ_CANQVP010000010.1"/>
</dbReference>
<sequence length="121" mass="14250">MFKFLKKKQHLGTVNNKEPLNIDGMSIVDAYYIENSQIEAYKTDRERYSDALIYVLKQYFTDVDRMFEGTDDGEAVVAFHNDEPVKCIYLNPETIDQLRIYEQEMPLKQAILKICELENED</sequence>
<dbReference type="AlphaFoldDB" id="A0A2T4PR73"/>
<dbReference type="STRING" id="1167632.GCA_000286335_01468"/>
<proteinExistence type="predicted"/>
<dbReference type="Proteomes" id="UP000241209">
    <property type="component" value="Unassembled WGS sequence"/>
</dbReference>